<dbReference type="GO" id="GO:0000978">
    <property type="term" value="F:RNA polymerase II cis-regulatory region sequence-specific DNA binding"/>
    <property type="evidence" value="ECO:0007669"/>
    <property type="project" value="TreeGrafter"/>
</dbReference>
<evidence type="ECO:0000259" key="2">
    <source>
        <dbReference type="Pfam" id="PF13873"/>
    </source>
</evidence>
<dbReference type="GO" id="GO:0000981">
    <property type="term" value="F:DNA-binding transcription factor activity, RNA polymerase II-specific"/>
    <property type="evidence" value="ECO:0007669"/>
    <property type="project" value="TreeGrafter"/>
</dbReference>
<evidence type="ECO:0000256" key="1">
    <source>
        <dbReference type="SAM" id="MobiDB-lite"/>
    </source>
</evidence>
<dbReference type="PANTHER" id="PTHR32345:SF4">
    <property type="entry name" value="TUMORHEAD"/>
    <property type="match status" value="1"/>
</dbReference>
<evidence type="ECO:0000313" key="4">
    <source>
        <dbReference type="Proteomes" id="UP000287033"/>
    </source>
</evidence>
<dbReference type="InterPro" id="IPR028002">
    <property type="entry name" value="Myb_DNA-bind_5"/>
</dbReference>
<gene>
    <name evidence="3" type="ORF">chiPu_0016471</name>
</gene>
<dbReference type="STRING" id="137246.A0A401T5L8"/>
<accession>A0A401T5L8</accession>
<feature type="compositionally biased region" description="Low complexity" evidence="1">
    <location>
        <begin position="220"/>
        <end position="230"/>
    </location>
</feature>
<reference evidence="3 4" key="1">
    <citation type="journal article" date="2018" name="Nat. Ecol. Evol.">
        <title>Shark genomes provide insights into elasmobranch evolution and the origin of vertebrates.</title>
        <authorList>
            <person name="Hara Y"/>
            <person name="Yamaguchi K"/>
            <person name="Onimaru K"/>
            <person name="Kadota M"/>
            <person name="Koyanagi M"/>
            <person name="Keeley SD"/>
            <person name="Tatsumi K"/>
            <person name="Tanaka K"/>
            <person name="Motone F"/>
            <person name="Kageyama Y"/>
            <person name="Nozu R"/>
            <person name="Adachi N"/>
            <person name="Nishimura O"/>
            <person name="Nakagawa R"/>
            <person name="Tanegashima C"/>
            <person name="Kiyatake I"/>
            <person name="Matsumoto R"/>
            <person name="Murakumo K"/>
            <person name="Nishida K"/>
            <person name="Terakita A"/>
            <person name="Kuratani S"/>
            <person name="Sato K"/>
            <person name="Hyodo S Kuraku.S."/>
        </authorList>
    </citation>
    <scope>NUCLEOTIDE SEQUENCE [LARGE SCALE GENOMIC DNA]</scope>
</reference>
<organism evidence="3 4">
    <name type="scientific">Chiloscyllium punctatum</name>
    <name type="common">Brownbanded bambooshark</name>
    <name type="synonym">Hemiscyllium punctatum</name>
    <dbReference type="NCBI Taxonomy" id="137246"/>
    <lineage>
        <taxon>Eukaryota</taxon>
        <taxon>Metazoa</taxon>
        <taxon>Chordata</taxon>
        <taxon>Craniata</taxon>
        <taxon>Vertebrata</taxon>
        <taxon>Chondrichthyes</taxon>
        <taxon>Elasmobranchii</taxon>
        <taxon>Galeomorphii</taxon>
        <taxon>Galeoidea</taxon>
        <taxon>Orectolobiformes</taxon>
        <taxon>Hemiscylliidae</taxon>
        <taxon>Chiloscyllium</taxon>
    </lineage>
</organism>
<feature type="region of interest" description="Disordered" evidence="1">
    <location>
        <begin position="1"/>
        <end position="40"/>
    </location>
</feature>
<dbReference type="Pfam" id="PF13873">
    <property type="entry name" value="Myb_DNA-bind_5"/>
    <property type="match status" value="1"/>
</dbReference>
<dbReference type="OMA" id="FPYWRAI"/>
<feature type="region of interest" description="Disordered" evidence="1">
    <location>
        <begin position="373"/>
        <end position="395"/>
    </location>
</feature>
<protein>
    <recommendedName>
        <fullName evidence="2">Myb/SANT-like DNA-binding domain-containing protein</fullName>
    </recommendedName>
</protein>
<dbReference type="GO" id="GO:0005634">
    <property type="term" value="C:nucleus"/>
    <property type="evidence" value="ECO:0007669"/>
    <property type="project" value="TreeGrafter"/>
</dbReference>
<keyword evidence="4" id="KW-1185">Reference proteome</keyword>
<dbReference type="AlphaFoldDB" id="A0A401T5L8"/>
<sequence length="420" mass="48223">MIETADAERFTGLGRAQTQNDSPGSDVRRRRLTPRHTDTKKSECAATWCKEFADFSKMAEQQQRRQRLPKFSSDELEVLIAEVTAHKDQLFSRAHRLSQGERDKMWQDITAKVNAVSQVKRSVKAIKTRWDDLMRRTKEVAHLAQEARQIQVEPSGAEDLIPEEWRVHQVMHPQSILWMGGLDPADFPYWRAIKEEGGSYAEEAGPSREQLICNEDGARSWTPSSESPTTPNMPPSLSETYVSHRDACPPPNAKLVNEFERQLLESQNQQTVLLRDFWVEFQPLMRDLIQATRELAHETHLVAEHTHQVAQQTKGVAENTRELVLQNQQLLLHTQEMAQNISKMHQSLQRHFSHTSLEPPRLTRSMLEQTIHKTSSEGHSLIHPPQPQSLGSSTVQQPEALCFALTRRKSRTPEKKRRLV</sequence>
<comment type="caution">
    <text evidence="3">The sequence shown here is derived from an EMBL/GenBank/DDBJ whole genome shotgun (WGS) entry which is preliminary data.</text>
</comment>
<dbReference type="PANTHER" id="PTHR32345">
    <property type="entry name" value="MYB-RELATED TRANSCRIPTION FACTOR, PARTNER OF PROFILIN"/>
    <property type="match status" value="1"/>
</dbReference>
<dbReference type="EMBL" id="BEZZ01001084">
    <property type="protein sequence ID" value="GCC37961.1"/>
    <property type="molecule type" value="Genomic_DNA"/>
</dbReference>
<proteinExistence type="predicted"/>
<dbReference type="InterPro" id="IPR052870">
    <property type="entry name" value="Myb-related_repressor"/>
</dbReference>
<dbReference type="OrthoDB" id="9940550at2759"/>
<feature type="region of interest" description="Disordered" evidence="1">
    <location>
        <begin position="218"/>
        <end position="243"/>
    </location>
</feature>
<name>A0A401T5L8_CHIPU</name>
<dbReference type="Proteomes" id="UP000287033">
    <property type="component" value="Unassembled WGS sequence"/>
</dbReference>
<evidence type="ECO:0000313" key="3">
    <source>
        <dbReference type="EMBL" id="GCC37961.1"/>
    </source>
</evidence>
<feature type="domain" description="Myb/SANT-like DNA-binding" evidence="2">
    <location>
        <begin position="67"/>
        <end position="139"/>
    </location>
</feature>